<dbReference type="Gene3D" id="3.40.190.10">
    <property type="entry name" value="Periplasmic binding protein-like II"/>
    <property type="match status" value="2"/>
</dbReference>
<dbReference type="Pfam" id="PF01547">
    <property type="entry name" value="SBP_bac_1"/>
    <property type="match status" value="1"/>
</dbReference>
<keyword evidence="2 7" id="KW-0732">Signal</keyword>
<evidence type="ECO:0000256" key="5">
    <source>
        <dbReference type="ARBA" id="ARBA00023288"/>
    </source>
</evidence>
<feature type="chain" id="PRO_5039223896" evidence="7">
    <location>
        <begin position="26"/>
        <end position="539"/>
    </location>
</feature>
<protein>
    <submittedName>
        <fullName evidence="8">Putative aldouronate transport system substrate-binding protein</fullName>
    </submittedName>
</protein>
<proteinExistence type="predicted"/>
<evidence type="ECO:0000256" key="3">
    <source>
        <dbReference type="ARBA" id="ARBA00023136"/>
    </source>
</evidence>
<evidence type="ECO:0000313" key="8">
    <source>
        <dbReference type="EMBL" id="SFQ31293.1"/>
    </source>
</evidence>
<feature type="region of interest" description="Disordered" evidence="6">
    <location>
        <begin position="33"/>
        <end position="59"/>
    </location>
</feature>
<dbReference type="OrthoDB" id="2644263at2"/>
<dbReference type="InterPro" id="IPR006059">
    <property type="entry name" value="SBP"/>
</dbReference>
<feature type="signal peptide" evidence="7">
    <location>
        <begin position="1"/>
        <end position="25"/>
    </location>
</feature>
<keyword evidence="3" id="KW-0472">Membrane</keyword>
<keyword evidence="9" id="KW-1185">Reference proteome</keyword>
<dbReference type="PROSITE" id="PS51257">
    <property type="entry name" value="PROKAR_LIPOPROTEIN"/>
    <property type="match status" value="1"/>
</dbReference>
<accession>A0A1I5XH39</accession>
<dbReference type="RefSeq" id="WP_025747602.1">
    <property type="nucleotide sequence ID" value="NZ_FOXR01000026.1"/>
</dbReference>
<dbReference type="STRING" id="937334.SAMN05444406_12612"/>
<keyword evidence="5" id="KW-0449">Lipoprotein</keyword>
<dbReference type="SUPFAM" id="SSF53850">
    <property type="entry name" value="Periplasmic binding protein-like II"/>
    <property type="match status" value="1"/>
</dbReference>
<organism evidence="8 9">
    <name type="scientific">Caldicoprobacter faecalis</name>
    <dbReference type="NCBI Taxonomy" id="937334"/>
    <lineage>
        <taxon>Bacteria</taxon>
        <taxon>Bacillati</taxon>
        <taxon>Bacillota</taxon>
        <taxon>Clostridia</taxon>
        <taxon>Caldicoprobacterales</taxon>
        <taxon>Caldicoprobacteraceae</taxon>
        <taxon>Caldicoprobacter</taxon>
    </lineage>
</organism>
<name>A0A1I5XH39_9FIRM</name>
<evidence type="ECO:0000313" key="9">
    <source>
        <dbReference type="Proteomes" id="UP000198577"/>
    </source>
</evidence>
<evidence type="ECO:0000256" key="4">
    <source>
        <dbReference type="ARBA" id="ARBA00023139"/>
    </source>
</evidence>
<dbReference type="InterPro" id="IPR050490">
    <property type="entry name" value="Bact_solute-bd_prot1"/>
</dbReference>
<evidence type="ECO:0000256" key="2">
    <source>
        <dbReference type="ARBA" id="ARBA00022729"/>
    </source>
</evidence>
<dbReference type="EMBL" id="FOXR01000026">
    <property type="protein sequence ID" value="SFQ31293.1"/>
    <property type="molecule type" value="Genomic_DNA"/>
</dbReference>
<evidence type="ECO:0000256" key="6">
    <source>
        <dbReference type="SAM" id="MobiDB-lite"/>
    </source>
</evidence>
<evidence type="ECO:0000256" key="7">
    <source>
        <dbReference type="SAM" id="SignalP"/>
    </source>
</evidence>
<dbReference type="CDD" id="cd13580">
    <property type="entry name" value="PBP2_AlgQ_like_1"/>
    <property type="match status" value="1"/>
</dbReference>
<dbReference type="PANTHER" id="PTHR43649">
    <property type="entry name" value="ARABINOSE-BINDING PROTEIN-RELATED"/>
    <property type="match status" value="1"/>
</dbReference>
<sequence>MSLKPTTRLLMVLVCIMLFASAVLAGCSKDAVNQQPQSGETENKGEETQSGGSSDEPVQEEPFKLSIMTIFYPSDKAPEPAPEDSPVIQKLEEYTNTDLEILWTPSTNYEDKFNVTLASNDMPMVILAPGKTATVISACRNGVFWELGPYFEEYPNLSQFNPIVLNNISIDGKVYGLYRARDLGRNGIIYRHDWLQKVGMNELKTIDDFYTMLKKFTYEDPDGDGKDDTFGMVVHQSNYQFNVSALWFGAPNGWGENENGELVPAHLTPEYFEALKWWKKLYDEKLINEDFAALDPEKRYDFIINEQAGAEIQVCDDAGRLESRFKDAGKSVGTPNTAEDVDVRLGIVGAVEGPKGLRALPTSGYNLFYLVSKQSVKTEDELKRVLKFFDQLGDREMQDLLDRGIEGVHYELVDGKVKPIEGDQRLGAQLSGLNQLLLFVPRNNQTPRVDTEVRELQTKVIAENEKIVVGNPAEPLISEVYSQKGPQLDQIIEDARVQFIVGQIDEQGWKDAIEQWRKLGGDDYIKEINDLYKKAKANQ</sequence>
<dbReference type="Proteomes" id="UP000198577">
    <property type="component" value="Unassembled WGS sequence"/>
</dbReference>
<gene>
    <name evidence="8" type="ORF">SAMN05444406_12612</name>
</gene>
<dbReference type="PANTHER" id="PTHR43649:SF33">
    <property type="entry name" value="POLYGALACTURONAN_RHAMNOGALACTURONAN-BINDING PROTEIN YTCQ"/>
    <property type="match status" value="1"/>
</dbReference>
<reference evidence="8 9" key="1">
    <citation type="submission" date="2016-10" db="EMBL/GenBank/DDBJ databases">
        <authorList>
            <person name="de Groot N.N."/>
        </authorList>
    </citation>
    <scope>NUCLEOTIDE SEQUENCE [LARGE SCALE GENOMIC DNA]</scope>
    <source>
        <strain evidence="8 9">DSM 20678</strain>
    </source>
</reference>
<dbReference type="AlphaFoldDB" id="A0A1I5XH39"/>
<keyword evidence="4" id="KW-0564">Palmitate</keyword>
<keyword evidence="1" id="KW-1003">Cell membrane</keyword>
<evidence type="ECO:0000256" key="1">
    <source>
        <dbReference type="ARBA" id="ARBA00022475"/>
    </source>
</evidence>